<evidence type="ECO:0000313" key="3">
    <source>
        <dbReference type="EMBL" id="ASD50492.1"/>
    </source>
</evidence>
<protein>
    <recommendedName>
        <fullName evidence="2">Band 7 domain-containing protein</fullName>
    </recommendedName>
</protein>
<feature type="domain" description="Band 7" evidence="2">
    <location>
        <begin position="69"/>
        <end position="207"/>
    </location>
</feature>
<proteinExistence type="predicted"/>
<accession>A0A218M363</accession>
<dbReference type="Proteomes" id="UP000224101">
    <property type="component" value="Segment"/>
</dbReference>
<evidence type="ECO:0000256" key="1">
    <source>
        <dbReference type="SAM" id="Coils"/>
    </source>
</evidence>
<organism evidence="3 4">
    <name type="scientific">Acidovorax phage ACP17</name>
    <dbReference type="NCBI Taxonomy" id="2010329"/>
    <lineage>
        <taxon>Viruses</taxon>
        <taxon>Duplodnaviria</taxon>
        <taxon>Heunggongvirae</taxon>
        <taxon>Uroviricota</taxon>
        <taxon>Caudoviricetes</taxon>
        <taxon>Busanvirus</taxon>
        <taxon>Busanvirus ACP17</taxon>
    </lineage>
</organism>
<dbReference type="EMBL" id="KY979132">
    <property type="protein sequence ID" value="ASD50492.1"/>
    <property type="molecule type" value="Genomic_DNA"/>
</dbReference>
<dbReference type="RefSeq" id="YP_009609811.1">
    <property type="nucleotide sequence ID" value="NC_041997.1"/>
</dbReference>
<name>A0A218M363_9CAUD</name>
<dbReference type="InterPro" id="IPR001107">
    <property type="entry name" value="Band_7"/>
</dbReference>
<dbReference type="Pfam" id="PF01145">
    <property type="entry name" value="Band_7"/>
    <property type="match status" value="1"/>
</dbReference>
<keyword evidence="1" id="KW-0175">Coiled coil</keyword>
<reference evidence="3 4" key="1">
    <citation type="submission" date="2017-08" db="EMBL/GenBank/DDBJ databases">
        <title>Characterization and complete genome sequence of novel bacteriophage infecting the causal agent of bacterial fruit blotch, Acidovorax citrulli.</title>
        <authorList>
            <person name="Midani A.R."/>
            <person name="Park S.-H."/>
            <person name="Choi T.-J."/>
        </authorList>
    </citation>
    <scope>NUCLEOTIDE SEQUENCE [LARGE SCALE GENOMIC DNA]</scope>
</reference>
<feature type="coiled-coil region" evidence="1">
    <location>
        <begin position="186"/>
        <end position="224"/>
    </location>
</feature>
<keyword evidence="4" id="KW-1185">Reference proteome</keyword>
<dbReference type="OrthoDB" id="5904at10239"/>
<dbReference type="GeneID" id="40085896"/>
<dbReference type="KEGG" id="vg:40085896"/>
<sequence length="287" mass="32083">MAALSMVLVGCGERVDVPPALVAKIVTKDGYKEGIIPTSKFRLDPCMAYCDKLVLLDASDKSVGESIEIFMPKDKLNMKIDLKMTLSVSPAKYEEVFKNVAPASSSEKDSPIYYIPWETVYSTYAKQILISEAREYLSQYSIGEISSNLERVNQELSAQLSKSIASRTPFVARFVGLANPRYPDIIVKAQENAAERRERIEQENAQLEISRVELERKLQEANLKRKVEVTKAQADAEVAAIQSKAMTPEYRAYRQLEVLEKMADSDNKVFIPVGMLDGLAVQSMIGK</sequence>
<evidence type="ECO:0000259" key="2">
    <source>
        <dbReference type="Pfam" id="PF01145"/>
    </source>
</evidence>
<evidence type="ECO:0000313" key="4">
    <source>
        <dbReference type="Proteomes" id="UP000224101"/>
    </source>
</evidence>